<name>A0A1C7FKF4_9VIBR</name>
<protein>
    <submittedName>
        <fullName evidence="1">Uncharacterized protein</fullName>
    </submittedName>
</protein>
<dbReference type="RefSeq" id="WP_065546946.1">
    <property type="nucleotide sequence ID" value="NZ_CP016416.1"/>
</dbReference>
<proteinExistence type="predicted"/>
<geneLocation type="plasmid" evidence="2">
    <name>pvs127</name>
</geneLocation>
<organism evidence="1 2">
    <name type="scientific">Vibrio scophthalmi</name>
    <dbReference type="NCBI Taxonomy" id="45658"/>
    <lineage>
        <taxon>Bacteria</taxon>
        <taxon>Pseudomonadati</taxon>
        <taxon>Pseudomonadota</taxon>
        <taxon>Gammaproteobacteria</taxon>
        <taxon>Vibrionales</taxon>
        <taxon>Vibrionaceae</taxon>
        <taxon>Vibrio</taxon>
    </lineage>
</organism>
<keyword evidence="2" id="KW-1185">Reference proteome</keyword>
<dbReference type="Proteomes" id="UP000092528">
    <property type="component" value="Plasmid pVS127"/>
</dbReference>
<reference evidence="1 2" key="1">
    <citation type="submission" date="2016-07" db="EMBL/GenBank/DDBJ databases">
        <title>Genome sequencing of Vibrio scophthalmi strain VS-05, an isolated from Paralichthys olivaceus.</title>
        <authorList>
            <person name="Han H.-J."/>
        </authorList>
    </citation>
    <scope>NUCLEOTIDE SEQUENCE [LARGE SCALE GENOMIC DNA]</scope>
    <source>
        <strain evidence="1 2">VS-05</strain>
        <plasmid evidence="2">pvs127</plasmid>
    </source>
</reference>
<dbReference type="EMBL" id="CP016416">
    <property type="protein sequence ID" value="ANU39489.1"/>
    <property type="molecule type" value="Genomic_DNA"/>
</dbReference>
<dbReference type="PATRIC" id="fig|45658.7.peg.4442"/>
<evidence type="ECO:0000313" key="1">
    <source>
        <dbReference type="EMBL" id="ANU39489.1"/>
    </source>
</evidence>
<accession>A0A1C7FKF4</accession>
<gene>
    <name evidence="1" type="ORF">VSVS05_04454</name>
</gene>
<sequence>MKNMNDVLTKLMTWLEDNIASDSELHFDNDGKVNSEMVYQALSMQLTTLPPCDALKTHLALSHSMLAQVCHLQRVHRPALAWQPQLITLIERRASGGLFVSPTTNPEPYREFHYYCGEDNTLWALMVMDEQGCIVDVYLHPELYADPEVFAICTFFTAETAQ</sequence>
<dbReference type="AlphaFoldDB" id="A0A1C7FKF4"/>
<keyword evidence="1" id="KW-0614">Plasmid</keyword>
<evidence type="ECO:0000313" key="2">
    <source>
        <dbReference type="Proteomes" id="UP000092528"/>
    </source>
</evidence>